<evidence type="ECO:0000313" key="1">
    <source>
        <dbReference type="EMBL" id="KAI0056314.1"/>
    </source>
</evidence>
<reference evidence="1" key="2">
    <citation type="journal article" date="2022" name="New Phytol.">
        <title>Evolutionary transition to the ectomycorrhizal habit in the genomes of a hyperdiverse lineage of mushroom-forming fungi.</title>
        <authorList>
            <person name="Looney B."/>
            <person name="Miyauchi S."/>
            <person name="Morin E."/>
            <person name="Drula E."/>
            <person name="Courty P.E."/>
            <person name="Kohler A."/>
            <person name="Kuo A."/>
            <person name="LaButti K."/>
            <person name="Pangilinan J."/>
            <person name="Lipzen A."/>
            <person name="Riley R."/>
            <person name="Andreopoulos W."/>
            <person name="He G."/>
            <person name="Johnson J."/>
            <person name="Nolan M."/>
            <person name="Tritt A."/>
            <person name="Barry K.W."/>
            <person name="Grigoriev I.V."/>
            <person name="Nagy L.G."/>
            <person name="Hibbett D."/>
            <person name="Henrissat B."/>
            <person name="Matheny P.B."/>
            <person name="Labbe J."/>
            <person name="Martin F.M."/>
        </authorList>
    </citation>
    <scope>NUCLEOTIDE SEQUENCE</scope>
    <source>
        <strain evidence="1">HHB10654</strain>
    </source>
</reference>
<accession>A0ACB8SIE6</accession>
<sequence>MSSLLPLVSTCIVDSCGLCECAAPALYISWVPTLVLGALSKASCCKRLNSGDIVISSLQTHVYAPPASTLVPCGDAASRAMSLLGLMHYRPRLHIKTSAVLVVILYIYRQGSWSMECNRRRYTSSPLKSKSRPSFSGDAKRQTATIIEAHARGAGAIQRRFFQVSCERRLAEVLRIACTILHSTPCLARRRLRR</sequence>
<gene>
    <name evidence="1" type="ORF">BV25DRAFT_1639341</name>
</gene>
<name>A0ACB8SIE6_9AGAM</name>
<dbReference type="Proteomes" id="UP000814140">
    <property type="component" value="Unassembled WGS sequence"/>
</dbReference>
<comment type="caution">
    <text evidence="1">The sequence shown here is derived from an EMBL/GenBank/DDBJ whole genome shotgun (WGS) entry which is preliminary data.</text>
</comment>
<keyword evidence="2" id="KW-1185">Reference proteome</keyword>
<protein>
    <submittedName>
        <fullName evidence="1">Uncharacterized protein</fullName>
    </submittedName>
</protein>
<evidence type="ECO:0000313" key="2">
    <source>
        <dbReference type="Proteomes" id="UP000814140"/>
    </source>
</evidence>
<dbReference type="EMBL" id="MU277267">
    <property type="protein sequence ID" value="KAI0056314.1"/>
    <property type="molecule type" value="Genomic_DNA"/>
</dbReference>
<organism evidence="1 2">
    <name type="scientific">Artomyces pyxidatus</name>
    <dbReference type="NCBI Taxonomy" id="48021"/>
    <lineage>
        <taxon>Eukaryota</taxon>
        <taxon>Fungi</taxon>
        <taxon>Dikarya</taxon>
        <taxon>Basidiomycota</taxon>
        <taxon>Agaricomycotina</taxon>
        <taxon>Agaricomycetes</taxon>
        <taxon>Russulales</taxon>
        <taxon>Auriscalpiaceae</taxon>
        <taxon>Artomyces</taxon>
    </lineage>
</organism>
<proteinExistence type="predicted"/>
<reference evidence="1" key="1">
    <citation type="submission" date="2021-03" db="EMBL/GenBank/DDBJ databases">
        <authorList>
            <consortium name="DOE Joint Genome Institute"/>
            <person name="Ahrendt S."/>
            <person name="Looney B.P."/>
            <person name="Miyauchi S."/>
            <person name="Morin E."/>
            <person name="Drula E."/>
            <person name="Courty P.E."/>
            <person name="Chicoki N."/>
            <person name="Fauchery L."/>
            <person name="Kohler A."/>
            <person name="Kuo A."/>
            <person name="Labutti K."/>
            <person name="Pangilinan J."/>
            <person name="Lipzen A."/>
            <person name="Riley R."/>
            <person name="Andreopoulos W."/>
            <person name="He G."/>
            <person name="Johnson J."/>
            <person name="Barry K.W."/>
            <person name="Grigoriev I.V."/>
            <person name="Nagy L."/>
            <person name="Hibbett D."/>
            <person name="Henrissat B."/>
            <person name="Matheny P.B."/>
            <person name="Labbe J."/>
            <person name="Martin F."/>
        </authorList>
    </citation>
    <scope>NUCLEOTIDE SEQUENCE</scope>
    <source>
        <strain evidence="1">HHB10654</strain>
    </source>
</reference>